<feature type="compositionally biased region" description="Pro residues" evidence="1">
    <location>
        <begin position="1"/>
        <end position="20"/>
    </location>
</feature>
<dbReference type="RefSeq" id="WP_013565426.1">
    <property type="nucleotide sequence ID" value="NC_014962.1"/>
</dbReference>
<dbReference type="SUPFAM" id="SSF53756">
    <property type="entry name" value="UDP-Glycosyltransferase/glycogen phosphorylase"/>
    <property type="match status" value="1"/>
</dbReference>
<gene>
    <name evidence="3" type="ordered locus">Isop_2567</name>
</gene>
<proteinExistence type="predicted"/>
<dbReference type="GO" id="GO:0016757">
    <property type="term" value="F:glycosyltransferase activity"/>
    <property type="evidence" value="ECO:0007669"/>
    <property type="project" value="InterPro"/>
</dbReference>
<sequence length="423" mass="46232">MKPHPTIGPTPYPVVKPPPQQGRGRIRRGRILALVESPDHVCDRYRIAAFEPWLHAFGYELERLPLSQTKGPARWLALARSGRFHAVLLQRKLLASWELAILRGFCRRLVYDFDDAVMLRDSHDPRGPFDRRRRIRFGIVMKQADAILAGNSFLADRAVEAGADPHTLRVLPTCVEPPDPATLSRSPAFATTPRPAGAGLLLGWIGSSSTLKGLEKPRAIWDAVAKALPGVRLRAICDRAPDLGSLAVEWVPWSREIETTSLAECDVGISHIPDDLWSRGKCGLKLLQAMAVGLPVVANPVGVHPEMIEPNVNGFLAVTPEQWVDALTRLTNDPALRKNMGQAGRLRVERDYSVAIHARSFVEALLGEDAFNPSTSFDSGTETLSGSLSSSRGLCPHNLAAPLQGRSCVRTAPVGTAPRETRA</sequence>
<dbReference type="EMBL" id="CP002353">
    <property type="protein sequence ID" value="ADV63138.1"/>
    <property type="molecule type" value="Genomic_DNA"/>
</dbReference>
<feature type="region of interest" description="Disordered" evidence="1">
    <location>
        <begin position="1"/>
        <end position="23"/>
    </location>
</feature>
<dbReference type="STRING" id="575540.Isop_2567"/>
<protein>
    <submittedName>
        <fullName evidence="3">Glycosyl transferase group 1</fullName>
    </submittedName>
</protein>
<evidence type="ECO:0000313" key="3">
    <source>
        <dbReference type="EMBL" id="ADV63138.1"/>
    </source>
</evidence>
<evidence type="ECO:0000313" key="4">
    <source>
        <dbReference type="Proteomes" id="UP000008631"/>
    </source>
</evidence>
<keyword evidence="3" id="KW-0808">Transferase</keyword>
<dbReference type="PANTHER" id="PTHR12526:SF636">
    <property type="entry name" value="BLL3647 PROTEIN"/>
    <property type="match status" value="1"/>
</dbReference>
<dbReference type="PANTHER" id="PTHR12526">
    <property type="entry name" value="GLYCOSYLTRANSFERASE"/>
    <property type="match status" value="1"/>
</dbReference>
<dbReference type="InParanoid" id="E8QYE3"/>
<keyword evidence="4" id="KW-1185">Reference proteome</keyword>
<name>E8QYE3_ISOPI</name>
<organism evidence="3 4">
    <name type="scientific">Isosphaera pallida (strain ATCC 43644 / DSM 9630 / IS1B)</name>
    <dbReference type="NCBI Taxonomy" id="575540"/>
    <lineage>
        <taxon>Bacteria</taxon>
        <taxon>Pseudomonadati</taxon>
        <taxon>Planctomycetota</taxon>
        <taxon>Planctomycetia</taxon>
        <taxon>Isosphaerales</taxon>
        <taxon>Isosphaeraceae</taxon>
        <taxon>Isosphaera</taxon>
    </lineage>
</organism>
<dbReference type="AlphaFoldDB" id="E8QYE3"/>
<dbReference type="InterPro" id="IPR001296">
    <property type="entry name" value="Glyco_trans_1"/>
</dbReference>
<evidence type="ECO:0000256" key="1">
    <source>
        <dbReference type="SAM" id="MobiDB-lite"/>
    </source>
</evidence>
<dbReference type="OrthoDB" id="9815351at2"/>
<reference evidence="3 4" key="2">
    <citation type="journal article" date="2011" name="Stand. Genomic Sci.">
        <title>Complete genome sequence of Isosphaera pallida type strain (IS1B).</title>
        <authorList>
            <consortium name="US DOE Joint Genome Institute (JGI-PGF)"/>
            <person name="Goker M."/>
            <person name="Cleland D."/>
            <person name="Saunders E."/>
            <person name="Lapidus A."/>
            <person name="Nolan M."/>
            <person name="Lucas S."/>
            <person name="Hammon N."/>
            <person name="Deshpande S."/>
            <person name="Cheng J.F."/>
            <person name="Tapia R."/>
            <person name="Han C."/>
            <person name="Goodwin L."/>
            <person name="Pitluck S."/>
            <person name="Liolios K."/>
            <person name="Pagani I."/>
            <person name="Ivanova N."/>
            <person name="Mavromatis K."/>
            <person name="Pati A."/>
            <person name="Chen A."/>
            <person name="Palaniappan K."/>
            <person name="Land M."/>
            <person name="Hauser L."/>
            <person name="Chang Y.J."/>
            <person name="Jeffries C.D."/>
            <person name="Detter J.C."/>
            <person name="Beck B."/>
            <person name="Woyke T."/>
            <person name="Bristow J."/>
            <person name="Eisen J.A."/>
            <person name="Markowitz V."/>
            <person name="Hugenholtz P."/>
            <person name="Kyrpides N.C."/>
            <person name="Klenk H.P."/>
        </authorList>
    </citation>
    <scope>NUCLEOTIDE SEQUENCE [LARGE SCALE GENOMIC DNA]</scope>
    <source>
        <strain evidence="4">ATCC 43644 / DSM 9630 / IS1B</strain>
    </source>
</reference>
<dbReference type="eggNOG" id="COG0438">
    <property type="taxonomic scope" value="Bacteria"/>
</dbReference>
<feature type="domain" description="Glycosyl transferase family 1" evidence="2">
    <location>
        <begin position="282"/>
        <end position="346"/>
    </location>
</feature>
<dbReference type="Pfam" id="PF00534">
    <property type="entry name" value="Glycos_transf_1"/>
    <property type="match status" value="1"/>
</dbReference>
<dbReference type="KEGG" id="ipa:Isop_2567"/>
<dbReference type="HOGENOM" id="CLU_062433_0_0_0"/>
<reference key="1">
    <citation type="submission" date="2010-11" db="EMBL/GenBank/DDBJ databases">
        <title>The complete sequence of chromosome of Isophaera pallida ATCC 43644.</title>
        <authorList>
            <consortium name="US DOE Joint Genome Institute (JGI-PGF)"/>
            <person name="Lucas S."/>
            <person name="Copeland A."/>
            <person name="Lapidus A."/>
            <person name="Bruce D."/>
            <person name="Goodwin L."/>
            <person name="Pitluck S."/>
            <person name="Kyrpides N."/>
            <person name="Mavromatis K."/>
            <person name="Pagani I."/>
            <person name="Ivanova N."/>
            <person name="Saunders E."/>
            <person name="Brettin T."/>
            <person name="Detter J.C."/>
            <person name="Han C."/>
            <person name="Tapia R."/>
            <person name="Land M."/>
            <person name="Hauser L."/>
            <person name="Markowitz V."/>
            <person name="Cheng J.-F."/>
            <person name="Hugenholtz P."/>
            <person name="Woyke T."/>
            <person name="Wu D."/>
            <person name="Eisen J.A."/>
        </authorList>
    </citation>
    <scope>NUCLEOTIDE SEQUENCE</scope>
    <source>
        <strain>ATCC 43644</strain>
    </source>
</reference>
<dbReference type="Proteomes" id="UP000008631">
    <property type="component" value="Chromosome"/>
</dbReference>
<dbReference type="Gene3D" id="3.40.50.2000">
    <property type="entry name" value="Glycogen Phosphorylase B"/>
    <property type="match status" value="1"/>
</dbReference>
<dbReference type="CDD" id="cd03801">
    <property type="entry name" value="GT4_PimA-like"/>
    <property type="match status" value="1"/>
</dbReference>
<accession>E8QYE3</accession>
<evidence type="ECO:0000259" key="2">
    <source>
        <dbReference type="Pfam" id="PF00534"/>
    </source>
</evidence>